<dbReference type="EMBL" id="AGNL01032077">
    <property type="protein sequence ID" value="EJK56223.1"/>
    <property type="molecule type" value="Genomic_DNA"/>
</dbReference>
<accession>K0RR56</accession>
<dbReference type="Pfam" id="PF01753">
    <property type="entry name" value="zf-MYND"/>
    <property type="match status" value="1"/>
</dbReference>
<feature type="non-terminal residue" evidence="6">
    <location>
        <position position="1"/>
    </location>
</feature>
<evidence type="ECO:0000259" key="5">
    <source>
        <dbReference type="PROSITE" id="PS50865"/>
    </source>
</evidence>
<dbReference type="AlphaFoldDB" id="K0RR56"/>
<organism evidence="6 7">
    <name type="scientific">Thalassiosira oceanica</name>
    <name type="common">Marine diatom</name>
    <dbReference type="NCBI Taxonomy" id="159749"/>
    <lineage>
        <taxon>Eukaryota</taxon>
        <taxon>Sar</taxon>
        <taxon>Stramenopiles</taxon>
        <taxon>Ochrophyta</taxon>
        <taxon>Bacillariophyta</taxon>
        <taxon>Coscinodiscophyceae</taxon>
        <taxon>Thalassiosirophycidae</taxon>
        <taxon>Thalassiosirales</taxon>
        <taxon>Thalassiosiraceae</taxon>
        <taxon>Thalassiosira</taxon>
    </lineage>
</organism>
<evidence type="ECO:0000256" key="2">
    <source>
        <dbReference type="ARBA" id="ARBA00022771"/>
    </source>
</evidence>
<dbReference type="OrthoDB" id="27934at2759"/>
<dbReference type="Pfam" id="PF08238">
    <property type="entry name" value="Sel1"/>
    <property type="match status" value="3"/>
</dbReference>
<evidence type="ECO:0000256" key="4">
    <source>
        <dbReference type="PROSITE-ProRule" id="PRU00134"/>
    </source>
</evidence>
<gene>
    <name evidence="6" type="ORF">THAOC_23934</name>
</gene>
<evidence type="ECO:0000256" key="3">
    <source>
        <dbReference type="ARBA" id="ARBA00022833"/>
    </source>
</evidence>
<evidence type="ECO:0000313" key="6">
    <source>
        <dbReference type="EMBL" id="EJK56223.1"/>
    </source>
</evidence>
<keyword evidence="2 4" id="KW-0863">Zinc-finger</keyword>
<protein>
    <recommendedName>
        <fullName evidence="5">MYND-type domain-containing protein</fullName>
    </recommendedName>
</protein>
<dbReference type="PROSITE" id="PS01360">
    <property type="entry name" value="ZF_MYND_1"/>
    <property type="match status" value="1"/>
</dbReference>
<dbReference type="Proteomes" id="UP000266841">
    <property type="component" value="Unassembled WGS sequence"/>
</dbReference>
<dbReference type="SMART" id="SM00671">
    <property type="entry name" value="SEL1"/>
    <property type="match status" value="3"/>
</dbReference>
<sequence length="290" mass="32517">FCANCGRRSDTIKLKNCNACFLVKYCSVDCQKIHRKQHKKACKKRAAELKDEKLYSQGHKRPESDFCPLCLLAISFPMEEHAMFRTCCMKMVCNGCCLAAAKIGLHDACPFCRSPEAKNDDEAFGRVRKRVAAKDPESICHLGDLHLNGVHGMEKDQSRAIELWTEAAELGSTRAHFKLGHAYYRGVLGVAQDKVKGIHCWEVAAMQGDVGSRHFLGLAELENLNFDRAVRHLLISAKKGSKESLDRIKNLLTKGLATKAQYLEGLEGYQDAVEEMKSPDRDEIVTLMKK</sequence>
<dbReference type="InterPro" id="IPR052945">
    <property type="entry name" value="Mitotic_Regulator"/>
</dbReference>
<dbReference type="PANTHER" id="PTHR43628:SF1">
    <property type="entry name" value="CHITIN SYNTHASE REGULATORY FACTOR 2-RELATED"/>
    <property type="match status" value="1"/>
</dbReference>
<dbReference type="InterPro" id="IPR002893">
    <property type="entry name" value="Znf_MYND"/>
</dbReference>
<dbReference type="InterPro" id="IPR011990">
    <property type="entry name" value="TPR-like_helical_dom_sf"/>
</dbReference>
<dbReference type="PANTHER" id="PTHR43628">
    <property type="entry name" value="ACTIVATOR OF C KINASE PROTEIN 1-RELATED"/>
    <property type="match status" value="1"/>
</dbReference>
<name>K0RR56_THAOC</name>
<proteinExistence type="predicted"/>
<dbReference type="GO" id="GO:0008270">
    <property type="term" value="F:zinc ion binding"/>
    <property type="evidence" value="ECO:0007669"/>
    <property type="project" value="UniProtKB-KW"/>
</dbReference>
<dbReference type="Gene3D" id="6.10.140.2220">
    <property type="match status" value="1"/>
</dbReference>
<dbReference type="Gene3D" id="1.25.40.10">
    <property type="entry name" value="Tetratricopeptide repeat domain"/>
    <property type="match status" value="1"/>
</dbReference>
<dbReference type="InterPro" id="IPR006597">
    <property type="entry name" value="Sel1-like"/>
</dbReference>
<reference evidence="6 7" key="1">
    <citation type="journal article" date="2012" name="Genome Biol.">
        <title>Genome and low-iron response of an oceanic diatom adapted to chronic iron limitation.</title>
        <authorList>
            <person name="Lommer M."/>
            <person name="Specht M."/>
            <person name="Roy A.S."/>
            <person name="Kraemer L."/>
            <person name="Andreson R."/>
            <person name="Gutowska M.A."/>
            <person name="Wolf J."/>
            <person name="Bergner S.V."/>
            <person name="Schilhabel M.B."/>
            <person name="Klostermeier U.C."/>
            <person name="Beiko R.G."/>
            <person name="Rosenstiel P."/>
            <person name="Hippler M."/>
            <person name="Laroche J."/>
        </authorList>
    </citation>
    <scope>NUCLEOTIDE SEQUENCE [LARGE SCALE GENOMIC DNA]</scope>
    <source>
        <strain evidence="6 7">CCMP1005</strain>
    </source>
</reference>
<comment type="caution">
    <text evidence="6">The sequence shown here is derived from an EMBL/GenBank/DDBJ whole genome shotgun (WGS) entry which is preliminary data.</text>
</comment>
<evidence type="ECO:0000313" key="7">
    <source>
        <dbReference type="Proteomes" id="UP000266841"/>
    </source>
</evidence>
<keyword evidence="7" id="KW-1185">Reference proteome</keyword>
<dbReference type="PROSITE" id="PS50865">
    <property type="entry name" value="ZF_MYND_2"/>
    <property type="match status" value="1"/>
</dbReference>
<evidence type="ECO:0000256" key="1">
    <source>
        <dbReference type="ARBA" id="ARBA00022723"/>
    </source>
</evidence>
<feature type="domain" description="MYND-type" evidence="5">
    <location>
        <begin position="2"/>
        <end position="42"/>
    </location>
</feature>
<dbReference type="SUPFAM" id="SSF81901">
    <property type="entry name" value="HCP-like"/>
    <property type="match status" value="1"/>
</dbReference>
<keyword evidence="1" id="KW-0479">Metal-binding</keyword>
<keyword evidence="3" id="KW-0862">Zinc</keyword>
<dbReference type="SUPFAM" id="SSF144232">
    <property type="entry name" value="HIT/MYND zinc finger-like"/>
    <property type="match status" value="1"/>
</dbReference>
<dbReference type="eggNOG" id="ENOG502SC8I">
    <property type="taxonomic scope" value="Eukaryota"/>
</dbReference>